<accession>A0A7W4VSJ4</accession>
<evidence type="ECO:0000313" key="2">
    <source>
        <dbReference type="EMBL" id="MBB3040958.1"/>
    </source>
</evidence>
<gene>
    <name evidence="2" type="ORF">FHU40_000759</name>
</gene>
<feature type="transmembrane region" description="Helical" evidence="1">
    <location>
        <begin position="102"/>
        <end position="126"/>
    </location>
</feature>
<keyword evidence="3" id="KW-1185">Reference proteome</keyword>
<dbReference type="InterPro" id="IPR019099">
    <property type="entry name" value="Uncharacterised_PGPGW_TM"/>
</dbReference>
<keyword evidence="1" id="KW-0812">Transmembrane</keyword>
<name>A0A7W4VSJ4_9ACTN</name>
<proteinExistence type="predicted"/>
<keyword evidence="1" id="KW-1133">Transmembrane helix</keyword>
<evidence type="ECO:0000313" key="3">
    <source>
        <dbReference type="Proteomes" id="UP000589626"/>
    </source>
</evidence>
<protein>
    <recommendedName>
        <fullName evidence="4">TIGR02611 family protein</fullName>
    </recommendedName>
</protein>
<reference evidence="2 3" key="1">
    <citation type="submission" date="2020-08" db="EMBL/GenBank/DDBJ databases">
        <title>Sequencing the genomes of 1000 actinobacteria strains.</title>
        <authorList>
            <person name="Klenk H.-P."/>
        </authorList>
    </citation>
    <scope>NUCLEOTIDE SEQUENCE [LARGE SCALE GENOMIC DNA]</scope>
    <source>
        <strain evidence="2 3">DSM 105498</strain>
    </source>
</reference>
<comment type="caution">
    <text evidence="2">The sequence shown here is derived from an EMBL/GenBank/DDBJ whole genome shotgun (WGS) entry which is preliminary data.</text>
</comment>
<dbReference type="RefSeq" id="WP_183590921.1">
    <property type="nucleotide sequence ID" value="NZ_JACHWR010000001.1"/>
</dbReference>
<evidence type="ECO:0000256" key="1">
    <source>
        <dbReference type="SAM" id="Phobius"/>
    </source>
</evidence>
<sequence length="132" mass="13764">MSQLLSPRAHALVTRVEGWSSAGPVRAVAVKTLVTIGGPLLIVAGVLMLVLPGPGLLVIALGFALLALEYPWARYVLARLGHGLSWLREAVFPREASRARRAVGVVMAGTFLVATTALTSAVTALVGTQTVL</sequence>
<dbReference type="Pfam" id="PF09656">
    <property type="entry name" value="PGPGW"/>
    <property type="match status" value="1"/>
</dbReference>
<dbReference type="EMBL" id="JACHWR010000001">
    <property type="protein sequence ID" value="MBB3040958.1"/>
    <property type="molecule type" value="Genomic_DNA"/>
</dbReference>
<keyword evidence="1" id="KW-0472">Membrane</keyword>
<dbReference type="Proteomes" id="UP000589626">
    <property type="component" value="Unassembled WGS sequence"/>
</dbReference>
<organism evidence="2 3">
    <name type="scientific">Nocardioides soli</name>
    <dbReference type="NCBI Taxonomy" id="1036020"/>
    <lineage>
        <taxon>Bacteria</taxon>
        <taxon>Bacillati</taxon>
        <taxon>Actinomycetota</taxon>
        <taxon>Actinomycetes</taxon>
        <taxon>Propionibacteriales</taxon>
        <taxon>Nocardioidaceae</taxon>
        <taxon>Nocardioides</taxon>
    </lineage>
</organism>
<dbReference type="AlphaFoldDB" id="A0A7W4VSJ4"/>
<evidence type="ECO:0008006" key="4">
    <source>
        <dbReference type="Google" id="ProtNLM"/>
    </source>
</evidence>
<feature type="transmembrane region" description="Helical" evidence="1">
    <location>
        <begin position="40"/>
        <end position="68"/>
    </location>
</feature>